<proteinExistence type="predicted"/>
<sequence>MAAAVAADITLDGLKGAVLPLVCRSLSQPVSLNLPIGVYSPATLPLRDVSSTDNPTVNVFDIIPEYTVKSTLVLWNVVSLKRIDHATWRQRDLPRDTKIQVFDLVSHTTPKNSIGKFEDKDDDEIDRGFDFIQNEGPRSSTEMAQLRWMTKSLKAPTSPIHQWPNSLVEKALRNMATDAALAKEEFAWPILLTEKYYHKWLLETLEKIWNFDQSAFLMLGKPKQANRRSVAVCLWLRCVTTNIVSKHEVSNHLLFDVDDKEKTSTYGGWCDLEADEADLGKGLLDDSDGQKKGVTGMGTMGWFGGRRPTRISAAIPPQSGSHQGSGTRPKSHPQAAVADKRFLGRRVILHTDGARACKMKLGKDMSGNTAQQQHQHHHHHHDWHHHWQPATVDAEFCSGVMEVKMCHARCGHDGPCHKACPMPKDVDLQAKLVEKMECHDKCGDDRECHRACGCPFRQLREKCPMLNMEARVAFLDVYCSSMDRFLRCGSGTECETD</sequence>
<dbReference type="AlphaFoldDB" id="A0A1Q9EGV2"/>
<accession>A0A1Q9EGV2</accession>
<feature type="compositionally biased region" description="Polar residues" evidence="1">
    <location>
        <begin position="318"/>
        <end position="328"/>
    </location>
</feature>
<name>A0A1Q9EGV2_SYMMI</name>
<feature type="compositionally biased region" description="Basic residues" evidence="1">
    <location>
        <begin position="374"/>
        <end position="385"/>
    </location>
</feature>
<dbReference type="EMBL" id="LSRX01000155">
    <property type="protein sequence ID" value="OLQ06639.1"/>
    <property type="molecule type" value="Genomic_DNA"/>
</dbReference>
<dbReference type="Proteomes" id="UP000186817">
    <property type="component" value="Unassembled WGS sequence"/>
</dbReference>
<feature type="region of interest" description="Disordered" evidence="1">
    <location>
        <begin position="365"/>
        <end position="385"/>
    </location>
</feature>
<evidence type="ECO:0000256" key="1">
    <source>
        <dbReference type="SAM" id="MobiDB-lite"/>
    </source>
</evidence>
<reference evidence="2 3" key="1">
    <citation type="submission" date="2016-02" db="EMBL/GenBank/DDBJ databases">
        <title>Genome analysis of coral dinoflagellate symbionts highlights evolutionary adaptations to a symbiotic lifestyle.</title>
        <authorList>
            <person name="Aranda M."/>
            <person name="Li Y."/>
            <person name="Liew Y.J."/>
            <person name="Baumgarten S."/>
            <person name="Simakov O."/>
            <person name="Wilson M."/>
            <person name="Piel J."/>
            <person name="Ashoor H."/>
            <person name="Bougouffa S."/>
            <person name="Bajic V.B."/>
            <person name="Ryu T."/>
            <person name="Ravasi T."/>
            <person name="Bayer T."/>
            <person name="Micklem G."/>
            <person name="Kim H."/>
            <person name="Bhak J."/>
            <person name="Lajeunesse T.C."/>
            <person name="Voolstra C.R."/>
        </authorList>
    </citation>
    <scope>NUCLEOTIDE SEQUENCE [LARGE SCALE GENOMIC DNA]</scope>
    <source>
        <strain evidence="2 3">CCMP2467</strain>
    </source>
</reference>
<gene>
    <name evidence="2" type="ORF">AK812_SmicGene10008</name>
</gene>
<organism evidence="2 3">
    <name type="scientific">Symbiodinium microadriaticum</name>
    <name type="common">Dinoflagellate</name>
    <name type="synonym">Zooxanthella microadriatica</name>
    <dbReference type="NCBI Taxonomy" id="2951"/>
    <lineage>
        <taxon>Eukaryota</taxon>
        <taxon>Sar</taxon>
        <taxon>Alveolata</taxon>
        <taxon>Dinophyceae</taxon>
        <taxon>Suessiales</taxon>
        <taxon>Symbiodiniaceae</taxon>
        <taxon>Symbiodinium</taxon>
    </lineage>
</organism>
<evidence type="ECO:0000313" key="3">
    <source>
        <dbReference type="Proteomes" id="UP000186817"/>
    </source>
</evidence>
<comment type="caution">
    <text evidence="2">The sequence shown here is derived from an EMBL/GenBank/DDBJ whole genome shotgun (WGS) entry which is preliminary data.</text>
</comment>
<dbReference type="OrthoDB" id="411886at2759"/>
<keyword evidence="3" id="KW-1185">Reference proteome</keyword>
<evidence type="ECO:0000313" key="2">
    <source>
        <dbReference type="EMBL" id="OLQ06639.1"/>
    </source>
</evidence>
<protein>
    <submittedName>
        <fullName evidence="2">Uncharacterized protein</fullName>
    </submittedName>
</protein>
<feature type="region of interest" description="Disordered" evidence="1">
    <location>
        <begin position="306"/>
        <end position="339"/>
    </location>
</feature>